<feature type="active site" description="Nucleophile" evidence="9">
    <location>
        <position position="34"/>
    </location>
</feature>
<sequence>MAVIEVTGASFEKEVVQSDRPVLADFYANWCGPCRMLRPTLEEIADERQDIKVVSINIDEEDDLADAFGVISIPCLVLIKDGKEADRSVGLRPKEAIEEMLG</sequence>
<keyword evidence="4" id="KW-0249">Electron transport</keyword>
<feature type="site" description="Deprotonates C-terminal active site Cys" evidence="9">
    <location>
        <position position="25"/>
    </location>
</feature>
<dbReference type="InterPro" id="IPR013766">
    <property type="entry name" value="Thioredoxin_domain"/>
</dbReference>
<dbReference type="PROSITE" id="PS00194">
    <property type="entry name" value="THIOREDOXIN_1"/>
    <property type="match status" value="1"/>
</dbReference>
<evidence type="ECO:0000256" key="10">
    <source>
        <dbReference type="PIRSR" id="PIRSR000077-4"/>
    </source>
</evidence>
<feature type="disulfide bond" description="Redox-active" evidence="10">
    <location>
        <begin position="31"/>
        <end position="34"/>
    </location>
</feature>
<dbReference type="NCBIfam" id="TIGR01068">
    <property type="entry name" value="thioredoxin"/>
    <property type="match status" value="1"/>
</dbReference>
<feature type="site" description="Contributes to redox potential value" evidence="9">
    <location>
        <position position="33"/>
    </location>
</feature>
<evidence type="ECO:0000256" key="3">
    <source>
        <dbReference type="ARBA" id="ARBA00022448"/>
    </source>
</evidence>
<dbReference type="Proteomes" id="UP000633365">
    <property type="component" value="Unassembled WGS sequence"/>
</dbReference>
<evidence type="ECO:0000256" key="8">
    <source>
        <dbReference type="PIRNR" id="PIRNR000077"/>
    </source>
</evidence>
<dbReference type="AlphaFoldDB" id="A0A934WUH7"/>
<organism evidence="12 13">
    <name type="scientific">Ruminococcus difficilis</name>
    <dbReference type="NCBI Taxonomy" id="2763069"/>
    <lineage>
        <taxon>Bacteria</taxon>
        <taxon>Bacillati</taxon>
        <taxon>Bacillota</taxon>
        <taxon>Clostridia</taxon>
        <taxon>Eubacteriales</taxon>
        <taxon>Oscillospiraceae</taxon>
        <taxon>Ruminococcus</taxon>
    </lineage>
</organism>
<dbReference type="PANTHER" id="PTHR45663">
    <property type="entry name" value="GEO12009P1"/>
    <property type="match status" value="1"/>
</dbReference>
<dbReference type="GO" id="GO:0015035">
    <property type="term" value="F:protein-disulfide reductase activity"/>
    <property type="evidence" value="ECO:0007669"/>
    <property type="project" value="UniProtKB-UniRule"/>
</dbReference>
<dbReference type="InterPro" id="IPR005746">
    <property type="entry name" value="Thioredoxin"/>
</dbReference>
<comment type="similarity">
    <text evidence="1 8">Belongs to the thioredoxin family.</text>
</comment>
<dbReference type="Gene3D" id="3.40.30.10">
    <property type="entry name" value="Glutaredoxin"/>
    <property type="match status" value="1"/>
</dbReference>
<keyword evidence="3" id="KW-0813">Transport</keyword>
<proteinExistence type="inferred from homology"/>
<dbReference type="SUPFAM" id="SSF52833">
    <property type="entry name" value="Thioredoxin-like"/>
    <property type="match status" value="1"/>
</dbReference>
<evidence type="ECO:0000256" key="6">
    <source>
        <dbReference type="ARBA" id="ARBA00023284"/>
    </source>
</evidence>
<dbReference type="FunFam" id="3.40.30.10:FF:000001">
    <property type="entry name" value="Thioredoxin"/>
    <property type="match status" value="1"/>
</dbReference>
<keyword evidence="6 10" id="KW-0676">Redox-active center</keyword>
<feature type="site" description="Contributes to redox potential value" evidence="9">
    <location>
        <position position="32"/>
    </location>
</feature>
<dbReference type="GO" id="GO:0045454">
    <property type="term" value="P:cell redox homeostasis"/>
    <property type="evidence" value="ECO:0007669"/>
    <property type="project" value="TreeGrafter"/>
</dbReference>
<feature type="domain" description="Thioredoxin" evidence="11">
    <location>
        <begin position="1"/>
        <end position="102"/>
    </location>
</feature>
<dbReference type="Pfam" id="PF00085">
    <property type="entry name" value="Thioredoxin"/>
    <property type="match status" value="1"/>
</dbReference>
<keyword evidence="13" id="KW-1185">Reference proteome</keyword>
<evidence type="ECO:0000256" key="1">
    <source>
        <dbReference type="ARBA" id="ARBA00008987"/>
    </source>
</evidence>
<evidence type="ECO:0000256" key="4">
    <source>
        <dbReference type="ARBA" id="ARBA00022982"/>
    </source>
</evidence>
<feature type="active site" description="Nucleophile" evidence="9">
    <location>
        <position position="31"/>
    </location>
</feature>
<dbReference type="InterPro" id="IPR017937">
    <property type="entry name" value="Thioredoxin_CS"/>
</dbReference>
<accession>A0A934WUH7</accession>
<keyword evidence="5 10" id="KW-1015">Disulfide bond</keyword>
<protein>
    <recommendedName>
        <fullName evidence="2 7">Thioredoxin</fullName>
    </recommendedName>
</protein>
<evidence type="ECO:0000256" key="7">
    <source>
        <dbReference type="NCBIfam" id="TIGR01068"/>
    </source>
</evidence>
<dbReference type="RefSeq" id="WP_092967637.1">
    <property type="nucleotide sequence ID" value="NZ_JAEQMG010000181.1"/>
</dbReference>
<evidence type="ECO:0000313" key="12">
    <source>
        <dbReference type="EMBL" id="MBK6090162.1"/>
    </source>
</evidence>
<dbReference type="GO" id="GO:0005829">
    <property type="term" value="C:cytosol"/>
    <property type="evidence" value="ECO:0007669"/>
    <property type="project" value="TreeGrafter"/>
</dbReference>
<evidence type="ECO:0000256" key="5">
    <source>
        <dbReference type="ARBA" id="ARBA00023157"/>
    </source>
</evidence>
<evidence type="ECO:0000259" key="11">
    <source>
        <dbReference type="PROSITE" id="PS51352"/>
    </source>
</evidence>
<dbReference type="PROSITE" id="PS51352">
    <property type="entry name" value="THIOREDOXIN_2"/>
    <property type="match status" value="1"/>
</dbReference>
<dbReference type="EMBL" id="JAEQMG010000181">
    <property type="protein sequence ID" value="MBK6090162.1"/>
    <property type="molecule type" value="Genomic_DNA"/>
</dbReference>
<reference evidence="12" key="1">
    <citation type="submission" date="2021-01" db="EMBL/GenBank/DDBJ databases">
        <title>Genome public.</title>
        <authorList>
            <person name="Liu C."/>
            <person name="Sun Q."/>
        </authorList>
    </citation>
    <scope>NUCLEOTIDE SEQUENCE</scope>
    <source>
        <strain evidence="12">M6</strain>
    </source>
</reference>
<evidence type="ECO:0000313" key="13">
    <source>
        <dbReference type="Proteomes" id="UP000633365"/>
    </source>
</evidence>
<dbReference type="PANTHER" id="PTHR45663:SF11">
    <property type="entry name" value="GEO12009P1"/>
    <property type="match status" value="1"/>
</dbReference>
<dbReference type="InterPro" id="IPR036249">
    <property type="entry name" value="Thioredoxin-like_sf"/>
</dbReference>
<name>A0A934WUH7_9FIRM</name>
<dbReference type="PRINTS" id="PR00421">
    <property type="entry name" value="THIOREDOXIN"/>
</dbReference>
<gene>
    <name evidence="12" type="primary">trxA</name>
    <name evidence="12" type="ORF">JKK62_16180</name>
</gene>
<evidence type="ECO:0000256" key="9">
    <source>
        <dbReference type="PIRSR" id="PIRSR000077-1"/>
    </source>
</evidence>
<dbReference type="PIRSF" id="PIRSF000077">
    <property type="entry name" value="Thioredoxin"/>
    <property type="match status" value="1"/>
</dbReference>
<evidence type="ECO:0000256" key="2">
    <source>
        <dbReference type="ARBA" id="ARBA00020570"/>
    </source>
</evidence>
<comment type="caution">
    <text evidence="12">The sequence shown here is derived from an EMBL/GenBank/DDBJ whole genome shotgun (WGS) entry which is preliminary data.</text>
</comment>
<dbReference type="CDD" id="cd02947">
    <property type="entry name" value="TRX_family"/>
    <property type="match status" value="1"/>
</dbReference>